<protein>
    <submittedName>
        <fullName evidence="1">Uncharacterized protein</fullName>
    </submittedName>
</protein>
<organism evidence="1">
    <name type="scientific">Cacopsylla melanoneura</name>
    <dbReference type="NCBI Taxonomy" id="428564"/>
    <lineage>
        <taxon>Eukaryota</taxon>
        <taxon>Metazoa</taxon>
        <taxon>Ecdysozoa</taxon>
        <taxon>Arthropoda</taxon>
        <taxon>Hexapoda</taxon>
        <taxon>Insecta</taxon>
        <taxon>Pterygota</taxon>
        <taxon>Neoptera</taxon>
        <taxon>Paraneoptera</taxon>
        <taxon>Hemiptera</taxon>
        <taxon>Sternorrhyncha</taxon>
        <taxon>Psylloidea</taxon>
        <taxon>Psyllidae</taxon>
        <taxon>Psyllinae</taxon>
        <taxon>Cacopsylla</taxon>
    </lineage>
</organism>
<proteinExistence type="predicted"/>
<dbReference type="EMBL" id="HBUF01652735">
    <property type="protein sequence ID" value="CAG6787233.1"/>
    <property type="molecule type" value="Transcribed_RNA"/>
</dbReference>
<dbReference type="EMBL" id="HBUF01454597">
    <property type="protein sequence ID" value="CAG6743816.1"/>
    <property type="molecule type" value="Transcribed_RNA"/>
</dbReference>
<evidence type="ECO:0000313" key="1">
    <source>
        <dbReference type="EMBL" id="CAG6743816.1"/>
    </source>
</evidence>
<accession>A0A8D9E7W4</accession>
<dbReference type="EMBL" id="HBUF01337211">
    <property type="protein sequence ID" value="CAG6698264.1"/>
    <property type="molecule type" value="Transcribed_RNA"/>
</dbReference>
<reference evidence="1" key="1">
    <citation type="submission" date="2021-05" db="EMBL/GenBank/DDBJ databases">
        <authorList>
            <person name="Alioto T."/>
            <person name="Alioto T."/>
            <person name="Gomez Garrido J."/>
        </authorList>
    </citation>
    <scope>NUCLEOTIDE SEQUENCE</scope>
</reference>
<sequence>MASSSLFDFLFMMSRRICFLKTSCARDLTCTFRSMMVSVFTGVLSQSIVWLTDRREVRGVAWAIRPRWVIFGVDPITTWVKLVLEVVLGEDSECSNGVLPDPSHGQHMIAPWDDLLVPDDILKGVFSKLCVTEFFSPEAEFRALG</sequence>
<name>A0A8D9E7W4_9HEMI</name>
<dbReference type="AlphaFoldDB" id="A0A8D9E7W4"/>